<dbReference type="Proteomes" id="UP000323917">
    <property type="component" value="Chromosome"/>
</dbReference>
<dbReference type="InterPro" id="IPR040547">
    <property type="entry name" value="CdiI"/>
</dbReference>
<dbReference type="CDD" id="cd20691">
    <property type="entry name" value="CdiI_EC536-like"/>
    <property type="match status" value="1"/>
</dbReference>
<evidence type="ECO:0000313" key="1">
    <source>
        <dbReference type="EMBL" id="QEG37307.1"/>
    </source>
</evidence>
<dbReference type="AlphaFoldDB" id="A0A5B9QE09"/>
<organism evidence="1 2">
    <name type="scientific">Bythopirellula goksoeyrii</name>
    <dbReference type="NCBI Taxonomy" id="1400387"/>
    <lineage>
        <taxon>Bacteria</taxon>
        <taxon>Pseudomonadati</taxon>
        <taxon>Planctomycetota</taxon>
        <taxon>Planctomycetia</taxon>
        <taxon>Pirellulales</taxon>
        <taxon>Lacipirellulaceae</taxon>
        <taxon>Bythopirellula</taxon>
    </lineage>
</organism>
<proteinExistence type="predicted"/>
<sequence>MGIRNLESKRRGQSLDELEADDWGPPPFDSYLVTTCHRLRKKPIGEFKIEDLRIMIGQEIGLLFLVPLALERIEADPLAEGDYYPGDLLVNVLRVSPEFWNGHAGWHRRLRDLLRRMELIPGEIAEEVERFQNSEA</sequence>
<gene>
    <name evidence="1" type="ORF">Pr1d_46480</name>
</gene>
<dbReference type="Pfam" id="PF18616">
    <property type="entry name" value="CdiI_3"/>
    <property type="match status" value="1"/>
</dbReference>
<name>A0A5B9QE09_9BACT</name>
<protein>
    <submittedName>
        <fullName evidence="1">Uncharacterized protein</fullName>
    </submittedName>
</protein>
<dbReference type="EMBL" id="CP042913">
    <property type="protein sequence ID" value="QEG37307.1"/>
    <property type="molecule type" value="Genomic_DNA"/>
</dbReference>
<evidence type="ECO:0000313" key="2">
    <source>
        <dbReference type="Proteomes" id="UP000323917"/>
    </source>
</evidence>
<dbReference type="KEGG" id="bgok:Pr1d_46480"/>
<accession>A0A5B9QE09</accession>
<dbReference type="RefSeq" id="WP_148075559.1">
    <property type="nucleotide sequence ID" value="NZ_CP042913.1"/>
</dbReference>
<reference evidence="1 2" key="1">
    <citation type="submission" date="2019-08" db="EMBL/GenBank/DDBJ databases">
        <title>Deep-cultivation of Planctomycetes and their phenomic and genomic characterization uncovers novel biology.</title>
        <authorList>
            <person name="Wiegand S."/>
            <person name="Jogler M."/>
            <person name="Boedeker C."/>
            <person name="Pinto D."/>
            <person name="Vollmers J."/>
            <person name="Rivas-Marin E."/>
            <person name="Kohn T."/>
            <person name="Peeters S.H."/>
            <person name="Heuer A."/>
            <person name="Rast P."/>
            <person name="Oberbeckmann S."/>
            <person name="Bunk B."/>
            <person name="Jeske O."/>
            <person name="Meyerdierks A."/>
            <person name="Storesund J.E."/>
            <person name="Kallscheuer N."/>
            <person name="Luecker S."/>
            <person name="Lage O.M."/>
            <person name="Pohl T."/>
            <person name="Merkel B.J."/>
            <person name="Hornburger P."/>
            <person name="Mueller R.-W."/>
            <person name="Bruemmer F."/>
            <person name="Labrenz M."/>
            <person name="Spormann A.M."/>
            <person name="Op den Camp H."/>
            <person name="Overmann J."/>
            <person name="Amann R."/>
            <person name="Jetten M.S.M."/>
            <person name="Mascher T."/>
            <person name="Medema M.H."/>
            <person name="Devos D.P."/>
            <person name="Kaster A.-K."/>
            <person name="Ovreas L."/>
            <person name="Rohde M."/>
            <person name="Galperin M.Y."/>
            <person name="Jogler C."/>
        </authorList>
    </citation>
    <scope>NUCLEOTIDE SEQUENCE [LARGE SCALE GENOMIC DNA]</scope>
    <source>
        <strain evidence="1 2">Pr1d</strain>
    </source>
</reference>
<keyword evidence="2" id="KW-1185">Reference proteome</keyword>
<dbReference type="OrthoDB" id="4829274at2"/>